<dbReference type="EMBL" id="CP011494">
    <property type="protein sequence ID" value="AKO52596.1"/>
    <property type="molecule type" value="Genomic_DNA"/>
</dbReference>
<protein>
    <recommendedName>
        <fullName evidence="3">Phosphoenolpyruvate carboxylase</fullName>
    </recommendedName>
</protein>
<dbReference type="PATRIC" id="fig|330734.3.peg.1975"/>
<dbReference type="Proteomes" id="UP000036406">
    <property type="component" value="Chromosome"/>
</dbReference>
<reference evidence="1 2" key="1">
    <citation type="submission" date="2015-05" db="EMBL/GenBank/DDBJ databases">
        <title>Complete genome of Marinobacter psychrophilus strain 20041T isolated from sea-ice of the Canadian Basin.</title>
        <authorList>
            <person name="Song L."/>
            <person name="Ren L."/>
            <person name="Yu Y."/>
            <person name="Wang X."/>
        </authorList>
    </citation>
    <scope>NUCLEOTIDE SEQUENCE [LARGE SCALE GENOMIC DNA]</scope>
    <source>
        <strain evidence="1 2">20041</strain>
    </source>
</reference>
<dbReference type="AlphaFoldDB" id="A0A0H4I0V4"/>
<evidence type="ECO:0008006" key="3">
    <source>
        <dbReference type="Google" id="ProtNLM"/>
    </source>
</evidence>
<organism evidence="1 2">
    <name type="scientific">Marinobacter psychrophilus</name>
    <dbReference type="NCBI Taxonomy" id="330734"/>
    <lineage>
        <taxon>Bacteria</taxon>
        <taxon>Pseudomonadati</taxon>
        <taxon>Pseudomonadota</taxon>
        <taxon>Gammaproteobacteria</taxon>
        <taxon>Pseudomonadales</taxon>
        <taxon>Marinobacteraceae</taxon>
        <taxon>Marinobacter</taxon>
    </lineage>
</organism>
<keyword evidence="2" id="KW-1185">Reference proteome</keyword>
<dbReference type="KEGG" id="mpq:ABA45_09390"/>
<accession>A0A0H4I0V4</accession>
<proteinExistence type="predicted"/>
<evidence type="ECO:0000313" key="1">
    <source>
        <dbReference type="EMBL" id="AKO52596.1"/>
    </source>
</evidence>
<evidence type="ECO:0000313" key="2">
    <source>
        <dbReference type="Proteomes" id="UP000036406"/>
    </source>
</evidence>
<sequence length="416" mass="46726">MARTHDAQSTLRALATYGDAILEAHLNRGNRIALNDDNVGVLETLEHHRLVWRLGDTEDLQLKNVLVRLLDHITESERRRFASAQVDRLWSDLNRLFVDYREAKKRAAFTDKLRIESEIKECLSEIIEDIRNATDTFSSYISSGFSYITDMNLRIRKNHEVIERAGQLNTLFESFNTQDLADQAGNDPFLKRLLLKYLPAALEQGQKNLSYALNQLRLTLVRLREDQRLSKLVGGFESYFANNRGYIPSIDDLDLGHCPAPLNKVAPFAIIARGDIYDPTDDEDLIVLAQTARTLGADPQGTEPTSALQTVEFDVVGASDLEEEDPVDELIEQLVQFVVDGDIGDGEIDALEALSGSGLTLDAATWLSTLEAQINSLAPNDQSQIAVEYKSQLDPLYTDNLYITGMTLRRNNESRI</sequence>
<dbReference type="STRING" id="330734.ABA45_09390"/>
<dbReference type="RefSeq" id="WP_048385601.1">
    <property type="nucleotide sequence ID" value="NZ_CP011494.1"/>
</dbReference>
<gene>
    <name evidence="1" type="ORF">ABA45_09390</name>
</gene>
<name>A0A0H4I0V4_9GAMM</name>